<dbReference type="Pfam" id="PF00378">
    <property type="entry name" value="ECH_1"/>
    <property type="match status" value="1"/>
</dbReference>
<comment type="similarity">
    <text evidence="1">Belongs to the enoyl-CoA hydratase/isomerase family.</text>
</comment>
<reference evidence="2" key="1">
    <citation type="journal article" date="2014" name="Int. J. Syst. Evol. Microbiol.">
        <title>Complete genome sequence of Corynebacterium casei LMG S-19264T (=DSM 44701T), isolated from a smear-ripened cheese.</title>
        <authorList>
            <consortium name="US DOE Joint Genome Institute (JGI-PGF)"/>
            <person name="Walter F."/>
            <person name="Albersmeier A."/>
            <person name="Kalinowski J."/>
            <person name="Ruckert C."/>
        </authorList>
    </citation>
    <scope>NUCLEOTIDE SEQUENCE</scope>
    <source>
        <strain evidence="2">CGMCC 4.7201</strain>
    </source>
</reference>
<proteinExistence type="inferred from homology"/>
<reference evidence="2" key="2">
    <citation type="submission" date="2020-09" db="EMBL/GenBank/DDBJ databases">
        <authorList>
            <person name="Sun Q."/>
            <person name="Zhou Y."/>
        </authorList>
    </citation>
    <scope>NUCLEOTIDE SEQUENCE</scope>
    <source>
        <strain evidence="2">CGMCC 4.7201</strain>
    </source>
</reference>
<name>A0A917ZNH8_9ACTN</name>
<dbReference type="AlphaFoldDB" id="A0A917ZNH8"/>
<dbReference type="SUPFAM" id="SSF52096">
    <property type="entry name" value="ClpP/crotonase"/>
    <property type="match status" value="1"/>
</dbReference>
<dbReference type="EMBL" id="BMMS01000007">
    <property type="protein sequence ID" value="GGO85924.1"/>
    <property type="molecule type" value="Genomic_DNA"/>
</dbReference>
<keyword evidence="3" id="KW-1185">Reference proteome</keyword>
<dbReference type="PANTHER" id="PTHR43459:SF1">
    <property type="entry name" value="EG:BACN32G11.4 PROTEIN"/>
    <property type="match status" value="1"/>
</dbReference>
<evidence type="ECO:0000256" key="1">
    <source>
        <dbReference type="ARBA" id="ARBA00005254"/>
    </source>
</evidence>
<sequence length="282" mass="29327">MLFETQTIDREESFMADTVLYEAADGLATITLNRPDAMNALNTEAKVALRDAVVRAAEDPSVRAVLITGTGGKAFCVGQDLKEHVGLLAADRENPGSGGTWNTVSEHYNPLVTAIAGMPKPVVAAVNGVAAGAGASIAFACDLRIVADTAAFNTSFAGVALTADSGASWTLPRLVGHAKATELLMLPQTIPAAQALELGLATKVVAADDLPQTASTIARMLAEGPTVAYAAIKESLAYAADHSLVESLAKEDELQSRAGASQDHAIAVEAFLKKEKPRYLGR</sequence>
<dbReference type="InterPro" id="IPR014748">
    <property type="entry name" value="Enoyl-CoA_hydra_C"/>
</dbReference>
<dbReference type="PANTHER" id="PTHR43459">
    <property type="entry name" value="ENOYL-COA HYDRATASE"/>
    <property type="match status" value="1"/>
</dbReference>
<comment type="caution">
    <text evidence="2">The sequence shown here is derived from an EMBL/GenBank/DDBJ whole genome shotgun (WGS) entry which is preliminary data.</text>
</comment>
<evidence type="ECO:0000313" key="2">
    <source>
        <dbReference type="EMBL" id="GGO85924.1"/>
    </source>
</evidence>
<dbReference type="Gene3D" id="1.10.12.10">
    <property type="entry name" value="Lyase 2-enoyl-coa Hydratase, Chain A, domain 2"/>
    <property type="match status" value="1"/>
</dbReference>
<dbReference type="Gene3D" id="3.90.226.10">
    <property type="entry name" value="2-enoyl-CoA Hydratase, Chain A, domain 1"/>
    <property type="match status" value="1"/>
</dbReference>
<gene>
    <name evidence="2" type="ORF">GCM10012280_20840</name>
</gene>
<dbReference type="InterPro" id="IPR001753">
    <property type="entry name" value="Enoyl-CoA_hydra/iso"/>
</dbReference>
<dbReference type="CDD" id="cd06558">
    <property type="entry name" value="crotonase-like"/>
    <property type="match status" value="1"/>
</dbReference>
<accession>A0A917ZNH8</accession>
<evidence type="ECO:0000313" key="3">
    <source>
        <dbReference type="Proteomes" id="UP000641932"/>
    </source>
</evidence>
<dbReference type="Proteomes" id="UP000641932">
    <property type="component" value="Unassembled WGS sequence"/>
</dbReference>
<protein>
    <submittedName>
        <fullName evidence="2">Enoyl-CoA hydratase</fullName>
    </submittedName>
</protein>
<dbReference type="InterPro" id="IPR029045">
    <property type="entry name" value="ClpP/crotonase-like_dom_sf"/>
</dbReference>
<organism evidence="2 3">
    <name type="scientific">Wenjunlia tyrosinilytica</name>
    <dbReference type="NCBI Taxonomy" id="1544741"/>
    <lineage>
        <taxon>Bacteria</taxon>
        <taxon>Bacillati</taxon>
        <taxon>Actinomycetota</taxon>
        <taxon>Actinomycetes</taxon>
        <taxon>Kitasatosporales</taxon>
        <taxon>Streptomycetaceae</taxon>
        <taxon>Wenjunlia</taxon>
    </lineage>
</organism>
<dbReference type="GO" id="GO:0003824">
    <property type="term" value="F:catalytic activity"/>
    <property type="evidence" value="ECO:0007669"/>
    <property type="project" value="UniProtKB-ARBA"/>
</dbReference>